<dbReference type="Proteomes" id="UP000001964">
    <property type="component" value="Chromosome"/>
</dbReference>
<keyword evidence="7" id="KW-1185">Reference proteome</keyword>
<evidence type="ECO:0000256" key="2">
    <source>
        <dbReference type="ARBA" id="ARBA00022723"/>
    </source>
</evidence>
<protein>
    <submittedName>
        <fullName evidence="6">Rieske (2Fe-2S) domain protein</fullName>
    </submittedName>
</protein>
<evidence type="ECO:0000256" key="4">
    <source>
        <dbReference type="ARBA" id="ARBA00023014"/>
    </source>
</evidence>
<dbReference type="InterPro" id="IPR036922">
    <property type="entry name" value="Rieske_2Fe-2S_sf"/>
</dbReference>
<keyword evidence="3" id="KW-0408">Iron</keyword>
<name>Q0ATQ5_MARMM</name>
<dbReference type="GO" id="GO:0046872">
    <property type="term" value="F:metal ion binding"/>
    <property type="evidence" value="ECO:0007669"/>
    <property type="project" value="UniProtKB-KW"/>
</dbReference>
<keyword evidence="2" id="KW-0479">Metal-binding</keyword>
<reference evidence="6 7" key="1">
    <citation type="submission" date="2006-08" db="EMBL/GenBank/DDBJ databases">
        <title>Complete sequence of Maricaulis maris MCS10.</title>
        <authorList>
            <consortium name="US DOE Joint Genome Institute"/>
            <person name="Copeland A."/>
            <person name="Lucas S."/>
            <person name="Lapidus A."/>
            <person name="Barry K."/>
            <person name="Detter J.C."/>
            <person name="Glavina del Rio T."/>
            <person name="Hammon N."/>
            <person name="Israni S."/>
            <person name="Dalin E."/>
            <person name="Tice H."/>
            <person name="Pitluck S."/>
            <person name="Saunders E."/>
            <person name="Brettin T."/>
            <person name="Bruce D."/>
            <person name="Han C."/>
            <person name="Tapia R."/>
            <person name="Gilna P."/>
            <person name="Schmutz J."/>
            <person name="Larimer F."/>
            <person name="Land M."/>
            <person name="Hauser L."/>
            <person name="Kyrpides N."/>
            <person name="Mikhailova N."/>
            <person name="Viollier P."/>
            <person name="Stephens C."/>
            <person name="Richardson P."/>
        </authorList>
    </citation>
    <scope>NUCLEOTIDE SEQUENCE [LARGE SCALE GENOMIC DNA]</scope>
    <source>
        <strain evidence="6 7">MCS10</strain>
    </source>
</reference>
<dbReference type="PROSITE" id="PS51296">
    <property type="entry name" value="RIESKE"/>
    <property type="match status" value="1"/>
</dbReference>
<sequence length="111" mass="11157">MRPKPPAGTVLARLDDLPDPGARASAWEGGAVVLIRRGVTVTAFTNLCPHAGLPLCLPDGRGLLHAGETLVCPVHGASFDAGSGDCTGGPAAGDRLTAIAVEIVGPEIRAV</sequence>
<dbReference type="RefSeq" id="WP_011641979.1">
    <property type="nucleotide sequence ID" value="NC_008347.1"/>
</dbReference>
<dbReference type="Pfam" id="PF00355">
    <property type="entry name" value="Rieske"/>
    <property type="match status" value="1"/>
</dbReference>
<dbReference type="SUPFAM" id="SSF50022">
    <property type="entry name" value="ISP domain"/>
    <property type="match status" value="1"/>
</dbReference>
<evidence type="ECO:0000313" key="7">
    <source>
        <dbReference type="Proteomes" id="UP000001964"/>
    </source>
</evidence>
<evidence type="ECO:0000313" key="6">
    <source>
        <dbReference type="EMBL" id="ABI64332.1"/>
    </source>
</evidence>
<evidence type="ECO:0000259" key="5">
    <source>
        <dbReference type="PROSITE" id="PS51296"/>
    </source>
</evidence>
<feature type="domain" description="Rieske" evidence="5">
    <location>
        <begin position="9"/>
        <end position="110"/>
    </location>
</feature>
<dbReference type="AlphaFoldDB" id="Q0ATQ5"/>
<dbReference type="HOGENOM" id="CLU_055690_4_3_5"/>
<dbReference type="EMBL" id="CP000449">
    <property type="protein sequence ID" value="ABI64332.1"/>
    <property type="molecule type" value="Genomic_DNA"/>
</dbReference>
<dbReference type="eggNOG" id="COG2146">
    <property type="taxonomic scope" value="Bacteria"/>
</dbReference>
<dbReference type="PANTHER" id="PTHR40261">
    <property type="match status" value="1"/>
</dbReference>
<gene>
    <name evidence="6" type="ordered locus">Mmar10_0036</name>
</gene>
<accession>Q0ATQ5</accession>
<dbReference type="Gene3D" id="2.102.10.10">
    <property type="entry name" value="Rieske [2Fe-2S] iron-sulphur domain"/>
    <property type="match status" value="1"/>
</dbReference>
<evidence type="ECO:0000256" key="1">
    <source>
        <dbReference type="ARBA" id="ARBA00022714"/>
    </source>
</evidence>
<dbReference type="STRING" id="394221.Mmar10_0036"/>
<dbReference type="PANTHER" id="PTHR40261:SF1">
    <property type="entry name" value="RIESKE DOMAIN-CONTAINING PROTEIN"/>
    <property type="match status" value="1"/>
</dbReference>
<proteinExistence type="predicted"/>
<dbReference type="OrthoDB" id="9794175at2"/>
<dbReference type="GO" id="GO:0051537">
    <property type="term" value="F:2 iron, 2 sulfur cluster binding"/>
    <property type="evidence" value="ECO:0007669"/>
    <property type="project" value="UniProtKB-KW"/>
</dbReference>
<organism evidence="6 7">
    <name type="scientific">Maricaulis maris (strain MCS10)</name>
    <name type="common">Caulobacter maris</name>
    <dbReference type="NCBI Taxonomy" id="394221"/>
    <lineage>
        <taxon>Bacteria</taxon>
        <taxon>Pseudomonadati</taxon>
        <taxon>Pseudomonadota</taxon>
        <taxon>Alphaproteobacteria</taxon>
        <taxon>Maricaulales</taxon>
        <taxon>Maricaulaceae</taxon>
        <taxon>Maricaulis</taxon>
    </lineage>
</organism>
<keyword evidence="1" id="KW-0001">2Fe-2S</keyword>
<evidence type="ECO:0000256" key="3">
    <source>
        <dbReference type="ARBA" id="ARBA00023004"/>
    </source>
</evidence>
<dbReference type="InterPro" id="IPR017941">
    <property type="entry name" value="Rieske_2Fe-2S"/>
</dbReference>
<keyword evidence="4" id="KW-0411">Iron-sulfur</keyword>
<dbReference type="KEGG" id="mmr:Mmar10_0036"/>
<dbReference type="CDD" id="cd03467">
    <property type="entry name" value="Rieske"/>
    <property type="match status" value="1"/>
</dbReference>